<dbReference type="Pfam" id="PF01757">
    <property type="entry name" value="Acyl_transf_3"/>
    <property type="match status" value="1"/>
</dbReference>
<dbReference type="PANTHER" id="PTHR23028">
    <property type="entry name" value="ACETYLTRANSFERASE"/>
    <property type="match status" value="1"/>
</dbReference>
<evidence type="ECO:0000256" key="2">
    <source>
        <dbReference type="ARBA" id="ARBA00022475"/>
    </source>
</evidence>
<dbReference type="InterPro" id="IPR002656">
    <property type="entry name" value="Acyl_transf_3_dom"/>
</dbReference>
<dbReference type="Pfam" id="PF19040">
    <property type="entry name" value="SGNH"/>
    <property type="match status" value="1"/>
</dbReference>
<evidence type="ECO:0000256" key="3">
    <source>
        <dbReference type="ARBA" id="ARBA00022679"/>
    </source>
</evidence>
<feature type="transmembrane region" description="Helical" evidence="8">
    <location>
        <begin position="152"/>
        <end position="168"/>
    </location>
</feature>
<keyword evidence="12" id="KW-1185">Reference proteome</keyword>
<keyword evidence="5 8" id="KW-1133">Transmembrane helix</keyword>
<evidence type="ECO:0000313" key="12">
    <source>
        <dbReference type="Proteomes" id="UP001566331"/>
    </source>
</evidence>
<feature type="transmembrane region" description="Helical" evidence="8">
    <location>
        <begin position="39"/>
        <end position="59"/>
    </location>
</feature>
<keyword evidence="6 8" id="KW-0472">Membrane</keyword>
<evidence type="ECO:0000256" key="6">
    <source>
        <dbReference type="ARBA" id="ARBA00023136"/>
    </source>
</evidence>
<dbReference type="SUPFAM" id="SSF52266">
    <property type="entry name" value="SGNH hydrolase"/>
    <property type="match status" value="1"/>
</dbReference>
<feature type="domain" description="Acyltransferase 3" evidence="9">
    <location>
        <begin position="13"/>
        <end position="339"/>
    </location>
</feature>
<dbReference type="PANTHER" id="PTHR23028:SF53">
    <property type="entry name" value="ACYL_TRANSF_3 DOMAIN-CONTAINING PROTEIN"/>
    <property type="match status" value="1"/>
</dbReference>
<evidence type="ECO:0000256" key="8">
    <source>
        <dbReference type="SAM" id="Phobius"/>
    </source>
</evidence>
<feature type="transmembrane region" description="Helical" evidence="8">
    <location>
        <begin position="363"/>
        <end position="381"/>
    </location>
</feature>
<evidence type="ECO:0000313" key="11">
    <source>
        <dbReference type="EMBL" id="MEZ0476181.1"/>
    </source>
</evidence>
<sequence length="677" mass="74055">MKTFIRDPAAYRADIDGLRAVAVLSVVAYHIDESLVPGGFTGVDIFFVISGYLITTILARDIRAGRFSIAEFYRRRLLRIAPAYFAVTIATLLAGSMVLLPDDMRGLAVSAGWSALALPNVYFWLHLDTGYFATASNQVPLLHLWSLGVEEQFYVIWPLVLLLLGRWIGWRTALLWCVTLAAVGSFLVGQHAATSDSSFAYYMLPARAGELLVGGLLALRGVPAGDDNKHGRFAAEVSALFGLILIAWGLFGLDSESIFPGFNALYPTVGTALLIYAGIGGTPSFSRFLRWKPVVFIGLISYSLYLWHWPILALMRYTVTTLSLQMELVAVLGMLLASYASYRWIEVPFRQGRPSRVLRSHALASYAAFVLVIGGVAFGLVKVSDVQESRIVARHEAQLLALTERMQAAFAYDYNCQRSTYDPKLVTHRKCVIGEAGAVERNAVRALLVGDSNAAHYIGVLGAIAESEGFAFRNLSVSSCPPLFGGGDKYGKPTDRQGCSRYRAQIRKQTRKYPYVLLGAQWTSHSRTEGFEKDLNATLRELGRNGATVVLLGQVPRFASFNQNCEIARISKPALECEAASGGGVVPRINERLKELANRYSHVEYMDVSDIICPKGACSPYLASAPIYFDAGHLSMTGSWDVGREIVAGGIPLADVFRGMRQGASAVPTSHSMSNIR</sequence>
<organism evidence="11 12">
    <name type="scientific">Luteimonas salinilitoris</name>
    <dbReference type="NCBI Taxonomy" id="3237697"/>
    <lineage>
        <taxon>Bacteria</taxon>
        <taxon>Pseudomonadati</taxon>
        <taxon>Pseudomonadota</taxon>
        <taxon>Gammaproteobacteria</taxon>
        <taxon>Lysobacterales</taxon>
        <taxon>Lysobacteraceae</taxon>
        <taxon>Luteimonas</taxon>
    </lineage>
</organism>
<dbReference type="GO" id="GO:0016746">
    <property type="term" value="F:acyltransferase activity"/>
    <property type="evidence" value="ECO:0007669"/>
    <property type="project" value="UniProtKB-KW"/>
</dbReference>
<feature type="domain" description="SGNH" evidence="10">
    <location>
        <begin position="427"/>
        <end position="646"/>
    </location>
</feature>
<proteinExistence type="predicted"/>
<dbReference type="Proteomes" id="UP001566331">
    <property type="component" value="Unassembled WGS sequence"/>
</dbReference>
<protein>
    <submittedName>
        <fullName evidence="11">Acyltransferase family protein</fullName>
        <ecNumber evidence="11">2.3.1.-</ecNumber>
    </submittedName>
</protein>
<comment type="subcellular location">
    <subcellularLocation>
        <location evidence="1">Cell membrane</location>
        <topology evidence="1">Multi-pass membrane protein</topology>
    </subcellularLocation>
</comment>
<evidence type="ECO:0000256" key="7">
    <source>
        <dbReference type="ARBA" id="ARBA00023315"/>
    </source>
</evidence>
<gene>
    <name evidence="11" type="ORF">AB6713_16395</name>
</gene>
<keyword evidence="4 8" id="KW-0812">Transmembrane</keyword>
<dbReference type="EC" id="2.3.1.-" evidence="11"/>
<keyword evidence="3 11" id="KW-0808">Transferase</keyword>
<feature type="transmembrane region" description="Helical" evidence="8">
    <location>
        <begin position="257"/>
        <end position="279"/>
    </location>
</feature>
<reference evidence="11 12" key="1">
    <citation type="submission" date="2024-07" db="EMBL/GenBank/DDBJ databases">
        <title>Luteimonas salilacus sp. nov., isolated from the shore soil of Salt Lake in Tibet of China.</title>
        <authorList>
            <person name="Zhang X."/>
            <person name="Li A."/>
        </authorList>
    </citation>
    <scope>NUCLEOTIDE SEQUENCE [LARGE SCALE GENOMIC DNA]</scope>
    <source>
        <strain evidence="11 12">B3-2-R+30</strain>
    </source>
</reference>
<comment type="caution">
    <text evidence="11">The sequence shown here is derived from an EMBL/GenBank/DDBJ whole genome shotgun (WGS) entry which is preliminary data.</text>
</comment>
<dbReference type="InterPro" id="IPR043968">
    <property type="entry name" value="SGNH"/>
</dbReference>
<dbReference type="RefSeq" id="WP_370563688.1">
    <property type="nucleotide sequence ID" value="NZ_JBFWIB010000004.1"/>
</dbReference>
<evidence type="ECO:0000259" key="10">
    <source>
        <dbReference type="Pfam" id="PF19040"/>
    </source>
</evidence>
<name>A0ABV4HWK3_9GAMM</name>
<evidence type="ECO:0000256" key="4">
    <source>
        <dbReference type="ARBA" id="ARBA00022692"/>
    </source>
</evidence>
<dbReference type="EMBL" id="JBFWIC010000028">
    <property type="protein sequence ID" value="MEZ0476181.1"/>
    <property type="molecule type" value="Genomic_DNA"/>
</dbReference>
<dbReference type="Gene3D" id="3.40.50.1110">
    <property type="entry name" value="SGNH hydrolase"/>
    <property type="match status" value="1"/>
</dbReference>
<keyword evidence="7 11" id="KW-0012">Acyltransferase</keyword>
<accession>A0ABV4HWK3</accession>
<evidence type="ECO:0000259" key="9">
    <source>
        <dbReference type="Pfam" id="PF01757"/>
    </source>
</evidence>
<feature type="transmembrane region" description="Helical" evidence="8">
    <location>
        <begin position="80"/>
        <end position="100"/>
    </location>
</feature>
<dbReference type="InterPro" id="IPR050879">
    <property type="entry name" value="Acyltransferase_3"/>
</dbReference>
<feature type="transmembrane region" description="Helical" evidence="8">
    <location>
        <begin position="231"/>
        <end position="251"/>
    </location>
</feature>
<keyword evidence="2" id="KW-1003">Cell membrane</keyword>
<evidence type="ECO:0000256" key="1">
    <source>
        <dbReference type="ARBA" id="ARBA00004651"/>
    </source>
</evidence>
<feature type="transmembrane region" description="Helical" evidence="8">
    <location>
        <begin position="291"/>
        <end position="310"/>
    </location>
</feature>
<feature type="transmembrane region" description="Helical" evidence="8">
    <location>
        <begin position="173"/>
        <end position="193"/>
    </location>
</feature>
<feature type="transmembrane region" description="Helical" evidence="8">
    <location>
        <begin position="322"/>
        <end position="342"/>
    </location>
</feature>
<evidence type="ECO:0000256" key="5">
    <source>
        <dbReference type="ARBA" id="ARBA00022989"/>
    </source>
</evidence>
<dbReference type="InterPro" id="IPR036514">
    <property type="entry name" value="SGNH_hydro_sf"/>
</dbReference>